<dbReference type="AlphaFoldDB" id="A0A7I7Q622"/>
<dbReference type="RefSeq" id="WP_163789528.1">
    <property type="nucleotide sequence ID" value="NZ_AP022587.1"/>
</dbReference>
<dbReference type="PRINTS" id="PR00385">
    <property type="entry name" value="P450"/>
</dbReference>
<protein>
    <submittedName>
        <fullName evidence="8">Putative cytochrome P450 143</fullName>
    </submittedName>
</protein>
<dbReference type="PRINTS" id="PR00359">
    <property type="entry name" value="BP450"/>
</dbReference>
<keyword evidence="6 7" id="KW-0503">Monooxygenase</keyword>
<evidence type="ECO:0000256" key="6">
    <source>
        <dbReference type="ARBA" id="ARBA00023033"/>
    </source>
</evidence>
<sequence length="389" mass="42193">METAACPALPKLESLPFANDRNQAWQTLLAAGKVAVSDAGVYFLSSADVVEQAATSPGLFSSQGAFDFSGSPFPLVPIASDPPEHTRYRKTLDKFFGPRRMAERAPELRKQLGELIDGIKASGDTCDAMSALAIPFPSQVFLTLFGLPLAERDRLLLWKDALLNFSAAEGTTASPEALAQSGEIITYLAEHIAARRSNSDGDDLLTQLLTDTSEGALTDQEVIGLCVLFIIAGLDTVTAASGFALYELARNPALRARLIADEGAIPDFIEELLRVDSLVPYVPRMTTEDVDVAGVTIPAGSQCWLGLGTANHDPERYPDTDAFHDTRSSHFAFGRGPHRCLGSHLARLELRLIIEEWNRRIPEYSLLTEPTVGWPCGTLHFGQLQLKIG</sequence>
<dbReference type="KEGG" id="msto:MSTO_16620"/>
<dbReference type="PANTHER" id="PTHR46696:SF6">
    <property type="entry name" value="P450, PUTATIVE (EUROFUNG)-RELATED"/>
    <property type="match status" value="1"/>
</dbReference>
<dbReference type="GO" id="GO:0020037">
    <property type="term" value="F:heme binding"/>
    <property type="evidence" value="ECO:0007669"/>
    <property type="project" value="InterPro"/>
</dbReference>
<dbReference type="Proteomes" id="UP000467130">
    <property type="component" value="Chromosome"/>
</dbReference>
<evidence type="ECO:0000256" key="3">
    <source>
        <dbReference type="ARBA" id="ARBA00022723"/>
    </source>
</evidence>
<keyword evidence="4 7" id="KW-0560">Oxidoreductase</keyword>
<dbReference type="PANTHER" id="PTHR46696">
    <property type="entry name" value="P450, PUTATIVE (EUROFUNG)-RELATED"/>
    <property type="match status" value="1"/>
</dbReference>
<evidence type="ECO:0000313" key="8">
    <source>
        <dbReference type="EMBL" id="BBY21457.1"/>
    </source>
</evidence>
<accession>A0A7I7Q622</accession>
<evidence type="ECO:0000256" key="5">
    <source>
        <dbReference type="ARBA" id="ARBA00023004"/>
    </source>
</evidence>
<dbReference type="InterPro" id="IPR002397">
    <property type="entry name" value="Cyt_P450_B"/>
</dbReference>
<evidence type="ECO:0000256" key="7">
    <source>
        <dbReference type="RuleBase" id="RU000461"/>
    </source>
</evidence>
<name>A0A7I7Q622_9MYCO</name>
<evidence type="ECO:0000256" key="1">
    <source>
        <dbReference type="ARBA" id="ARBA00010617"/>
    </source>
</evidence>
<dbReference type="Gene3D" id="1.10.630.10">
    <property type="entry name" value="Cytochrome P450"/>
    <property type="match status" value="1"/>
</dbReference>
<dbReference type="EMBL" id="AP022587">
    <property type="protein sequence ID" value="BBY21457.1"/>
    <property type="molecule type" value="Genomic_DNA"/>
</dbReference>
<dbReference type="GO" id="GO:0016705">
    <property type="term" value="F:oxidoreductase activity, acting on paired donors, with incorporation or reduction of molecular oxygen"/>
    <property type="evidence" value="ECO:0007669"/>
    <property type="project" value="InterPro"/>
</dbReference>
<dbReference type="PROSITE" id="PS00086">
    <property type="entry name" value="CYTOCHROME_P450"/>
    <property type="match status" value="1"/>
</dbReference>
<keyword evidence="5 7" id="KW-0408">Iron</keyword>
<dbReference type="InterPro" id="IPR017972">
    <property type="entry name" value="Cyt_P450_CS"/>
</dbReference>
<dbReference type="GO" id="GO:0004497">
    <property type="term" value="F:monooxygenase activity"/>
    <property type="evidence" value="ECO:0007669"/>
    <property type="project" value="UniProtKB-KW"/>
</dbReference>
<dbReference type="Pfam" id="PF00067">
    <property type="entry name" value="p450"/>
    <property type="match status" value="1"/>
</dbReference>
<comment type="similarity">
    <text evidence="1 7">Belongs to the cytochrome P450 family.</text>
</comment>
<gene>
    <name evidence="8" type="primary">cyp143_3</name>
    <name evidence="8" type="ORF">MSTO_16620</name>
</gene>
<evidence type="ECO:0000256" key="4">
    <source>
        <dbReference type="ARBA" id="ARBA00023002"/>
    </source>
</evidence>
<proteinExistence type="inferred from homology"/>
<keyword evidence="3 7" id="KW-0479">Metal-binding</keyword>
<organism evidence="8 9">
    <name type="scientific">Mycobacterium stomatepiae</name>
    <dbReference type="NCBI Taxonomy" id="470076"/>
    <lineage>
        <taxon>Bacteria</taxon>
        <taxon>Bacillati</taxon>
        <taxon>Actinomycetota</taxon>
        <taxon>Actinomycetes</taxon>
        <taxon>Mycobacteriales</taxon>
        <taxon>Mycobacteriaceae</taxon>
        <taxon>Mycobacterium</taxon>
        <taxon>Mycobacterium simiae complex</taxon>
    </lineage>
</organism>
<evidence type="ECO:0000256" key="2">
    <source>
        <dbReference type="ARBA" id="ARBA00022617"/>
    </source>
</evidence>
<dbReference type="SUPFAM" id="SSF48264">
    <property type="entry name" value="Cytochrome P450"/>
    <property type="match status" value="1"/>
</dbReference>
<keyword evidence="9" id="KW-1185">Reference proteome</keyword>
<keyword evidence="2 7" id="KW-0349">Heme</keyword>
<evidence type="ECO:0000313" key="9">
    <source>
        <dbReference type="Proteomes" id="UP000467130"/>
    </source>
</evidence>
<reference evidence="8 9" key="1">
    <citation type="journal article" date="2019" name="Emerg. Microbes Infect.">
        <title>Comprehensive subspecies identification of 175 nontuberculous mycobacteria species based on 7547 genomic profiles.</title>
        <authorList>
            <person name="Matsumoto Y."/>
            <person name="Kinjo T."/>
            <person name="Motooka D."/>
            <person name="Nabeya D."/>
            <person name="Jung N."/>
            <person name="Uechi K."/>
            <person name="Horii T."/>
            <person name="Iida T."/>
            <person name="Fujita J."/>
            <person name="Nakamura S."/>
        </authorList>
    </citation>
    <scope>NUCLEOTIDE SEQUENCE [LARGE SCALE GENOMIC DNA]</scope>
    <source>
        <strain evidence="8 9">JCM 17783</strain>
    </source>
</reference>
<dbReference type="GO" id="GO:0005506">
    <property type="term" value="F:iron ion binding"/>
    <property type="evidence" value="ECO:0007669"/>
    <property type="project" value="InterPro"/>
</dbReference>
<dbReference type="InterPro" id="IPR001128">
    <property type="entry name" value="Cyt_P450"/>
</dbReference>
<dbReference type="InterPro" id="IPR036396">
    <property type="entry name" value="Cyt_P450_sf"/>
</dbReference>